<dbReference type="Gene3D" id="3.40.47.10">
    <property type="match status" value="1"/>
</dbReference>
<evidence type="ECO:0000313" key="6">
    <source>
        <dbReference type="EMBL" id="WNG46510.1"/>
    </source>
</evidence>
<protein>
    <submittedName>
        <fullName evidence="6">Type I polyketide synthase</fullName>
    </submittedName>
</protein>
<dbReference type="SMART" id="SM00825">
    <property type="entry name" value="PKS_KS"/>
    <property type="match status" value="1"/>
</dbReference>
<evidence type="ECO:0000256" key="1">
    <source>
        <dbReference type="ARBA" id="ARBA00022450"/>
    </source>
</evidence>
<dbReference type="InterPro" id="IPR016036">
    <property type="entry name" value="Malonyl_transacylase_ACP-bd"/>
</dbReference>
<evidence type="ECO:0000313" key="7">
    <source>
        <dbReference type="Proteomes" id="UP001611383"/>
    </source>
</evidence>
<evidence type="ECO:0000256" key="3">
    <source>
        <dbReference type="ARBA" id="ARBA00022679"/>
    </source>
</evidence>
<dbReference type="InterPro" id="IPR036736">
    <property type="entry name" value="ACP-like_sf"/>
</dbReference>
<dbReference type="PROSITE" id="PS00606">
    <property type="entry name" value="KS3_1"/>
    <property type="match status" value="1"/>
</dbReference>
<dbReference type="Gene3D" id="3.40.366.10">
    <property type="entry name" value="Malonyl-Coenzyme A Acyl Carrier Protein, domain 2"/>
    <property type="match status" value="1"/>
</dbReference>
<dbReference type="PROSITE" id="PS52004">
    <property type="entry name" value="KS3_2"/>
    <property type="match status" value="1"/>
</dbReference>
<dbReference type="InterPro" id="IPR020841">
    <property type="entry name" value="PKS_Beta-ketoAc_synthase_dom"/>
</dbReference>
<dbReference type="PANTHER" id="PTHR43775">
    <property type="entry name" value="FATTY ACID SYNTHASE"/>
    <property type="match status" value="1"/>
</dbReference>
<dbReference type="InterPro" id="IPR009081">
    <property type="entry name" value="PP-bd_ACP"/>
</dbReference>
<dbReference type="Gene3D" id="1.10.1200.10">
    <property type="entry name" value="ACP-like"/>
    <property type="match status" value="1"/>
</dbReference>
<dbReference type="Pfam" id="PF08659">
    <property type="entry name" value="KR"/>
    <property type="match status" value="1"/>
</dbReference>
<dbReference type="InterPro" id="IPR001227">
    <property type="entry name" value="Ac_transferase_dom_sf"/>
</dbReference>
<keyword evidence="3" id="KW-0808">Transferase</keyword>
<gene>
    <name evidence="6" type="ORF">F0U60_22120</name>
</gene>
<dbReference type="InterPro" id="IPR057326">
    <property type="entry name" value="KR_dom"/>
</dbReference>
<dbReference type="InterPro" id="IPR050091">
    <property type="entry name" value="PKS_NRPS_Biosynth_Enz"/>
</dbReference>
<accession>A0ABY9WRV2</accession>
<sequence length="1590" mass="171368">MSDMLKQLARMIRELPPDRRAFLAELLRPEPEPIAIVGAGCRFPAEADGPEAFWNLLEQGVDAISEVPPERWDLKAFHDPDPEAKGKGNTRWGGFLRRVDEFDPGFFGITPREAIQMDPQQRLLIEVAYESLEDAGIPLERISGTQAGVFVGISGGDYNLLQLASPEQIDAYTCTGAVRSIIANRLSYLFDLRGPSLVIDTACSSSLVAVHLACQSLRNKECDLAIAGGANLVLSPHWSVAIAKLQALSSDGRCKTFDARADGFVRAEGCGTVVLKRLSDALAAGDRIRALIRGSATNQDGHSQGLTAPNGLTQQALLRQALQNGGVKPEQVDFIETHGTGTSLGDPIEVSALSEVYGKPQPDGRPCVLGAVKTNVGHLEAAAGIAGLLKVMLALEHGAIPKQLHFQQLNPNISLKGTRFVIPTEMRPWPSEGPQRRMGAVSSFGIGGANAHMVLEEAPPPEPKPASTLARPRHLLALSAKTGEALRALAGRYAHHLSTVSEEAVADVCHTAHLGRSHFKYRLAVEGASGAELRERLARFAAGEEDAVSALGTVEEDAPREVAFLFTGQGSQYADMGRALYRTQPVFREVIDRCSALLGANPVSLLSVLYPEPGAPSRIDETAFTQPALFALQCALVELWRSWGIEPSIVMGHSVGEYSAAYVAGVFSLEDGLRLIAARGRLMQALPPGGAMTAIFANEARVSAAVEPLKGRVSIAAINGPTEVVISGEKAAVEEIAERFHAEGVETRRLNVSHAFHSPLMEPVLSGFTRVAAGVTYKAPKVKLISNLTGQLMLEAPTAESWGRHLREPVRFLEGLRTLGTLGCRTIIEIGPTPTLIGMGRRCLPDEGLTWLPSLRKGKDDWQQMLSSLGALYVRGLPVHWAGFDKAYACRRVSAPTYPFQRKRYWLADSSPERPVARASSSAPLASPDGLGGLYRLEWKLESHAHLKEGSRGDVERDGGTWLLLSDRGGVGTALAERLRARGARCVLVVPGDGPLRREEGVWKIDPSRVDDFTQLLEEGANDEVRPLRGIVHLWSLDIGHGGASSLLASQMLGCGSALHLVQALARFAREGRSPRVWWVTRGVHTPGVENGPVEAAQAPLWGLGRVLALEHPELWGGLVDLSPQSDEEELESLLREFSSPGGDDQIALRGASRSVMQLAPCELPAPSGETRIHSDGAYLITGGLGGIGLRVARWMVEQGARHLVLVGRRGASGAQQAVIEEMERAGARVLVVQGDISKKEALAGLLERARQTMPPLRGVIHAAGVLDDGVLLRQDWQRFERVLAPKLEGAWNLHELTRELDLDFFILFSSMASVLGSRGQGNYAAANAFLDALARMRRALGLPAASIQWGPWAQVGMAASQEARGLRVWSEQGVGPIEPEEGLRLLDRAIRMGGTTAPAEVCVLPVNWPVFLEQLAAERTPRWLTEIARKVRGDEGTTRAAQPRLLERLAAAPPLERRSVLSAHIAGEVARIMGFDSSQTLNPREGFFAMGMDSLMAVELKSRLQTELGQTLSSSCVFNYPTLESLTGYLARTVNTLEMPEDRPGASQPTTTKDDASALAPKVDALSGSALAELFDEQLSAIDALIDNT</sequence>
<dbReference type="Pfam" id="PF00550">
    <property type="entry name" value="PP-binding"/>
    <property type="match status" value="1"/>
</dbReference>
<dbReference type="SUPFAM" id="SSF47336">
    <property type="entry name" value="ACP-like"/>
    <property type="match status" value="1"/>
</dbReference>
<dbReference type="Gene3D" id="3.30.70.3290">
    <property type="match status" value="1"/>
</dbReference>
<dbReference type="InterPro" id="IPR018201">
    <property type="entry name" value="Ketoacyl_synth_AS"/>
</dbReference>
<dbReference type="SUPFAM" id="SSF51735">
    <property type="entry name" value="NAD(P)-binding Rossmann-fold domains"/>
    <property type="match status" value="2"/>
</dbReference>
<dbReference type="PANTHER" id="PTHR43775:SF37">
    <property type="entry name" value="SI:DKEY-61P9.11"/>
    <property type="match status" value="1"/>
</dbReference>
<dbReference type="CDD" id="cd08955">
    <property type="entry name" value="KR_2_FAS_SDR_x"/>
    <property type="match status" value="1"/>
</dbReference>
<dbReference type="Pfam" id="PF00109">
    <property type="entry name" value="ketoacyl-synt"/>
    <property type="match status" value="1"/>
</dbReference>
<dbReference type="Pfam" id="PF21394">
    <property type="entry name" value="Beta-ketacyl_N"/>
    <property type="match status" value="1"/>
</dbReference>
<dbReference type="SMART" id="SM00823">
    <property type="entry name" value="PKS_PP"/>
    <property type="match status" value="1"/>
</dbReference>
<keyword evidence="1" id="KW-0596">Phosphopantetheine</keyword>
<dbReference type="SMART" id="SM01294">
    <property type="entry name" value="PKS_PP_betabranch"/>
    <property type="match status" value="1"/>
</dbReference>
<dbReference type="PROSITE" id="PS50075">
    <property type="entry name" value="CARRIER"/>
    <property type="match status" value="1"/>
</dbReference>
<dbReference type="InterPro" id="IPR049490">
    <property type="entry name" value="C883_1060-like_KR_N"/>
</dbReference>
<dbReference type="InterPro" id="IPR014030">
    <property type="entry name" value="Ketoacyl_synth_N"/>
</dbReference>
<evidence type="ECO:0000259" key="5">
    <source>
        <dbReference type="PROSITE" id="PS52004"/>
    </source>
</evidence>
<feature type="domain" description="Ketosynthase family 3 (KS3)" evidence="5">
    <location>
        <begin position="31"/>
        <end position="457"/>
    </location>
</feature>
<dbReference type="SUPFAM" id="SSF53901">
    <property type="entry name" value="Thiolase-like"/>
    <property type="match status" value="1"/>
</dbReference>
<proteinExistence type="predicted"/>
<dbReference type="InterPro" id="IPR020806">
    <property type="entry name" value="PKS_PP-bd"/>
</dbReference>
<dbReference type="EMBL" id="CP043494">
    <property type="protein sequence ID" value="WNG46510.1"/>
    <property type="molecule type" value="Genomic_DNA"/>
</dbReference>
<dbReference type="CDD" id="cd00833">
    <property type="entry name" value="PKS"/>
    <property type="match status" value="1"/>
</dbReference>
<evidence type="ECO:0000256" key="2">
    <source>
        <dbReference type="ARBA" id="ARBA00022553"/>
    </source>
</evidence>
<dbReference type="InterPro" id="IPR016039">
    <property type="entry name" value="Thiolase-like"/>
</dbReference>
<dbReference type="Gene3D" id="3.40.50.720">
    <property type="entry name" value="NAD(P)-binding Rossmann-like Domain"/>
    <property type="match status" value="1"/>
</dbReference>
<organism evidence="6 7">
    <name type="scientific">Archangium minus</name>
    <dbReference type="NCBI Taxonomy" id="83450"/>
    <lineage>
        <taxon>Bacteria</taxon>
        <taxon>Pseudomonadati</taxon>
        <taxon>Myxococcota</taxon>
        <taxon>Myxococcia</taxon>
        <taxon>Myxococcales</taxon>
        <taxon>Cystobacterineae</taxon>
        <taxon>Archangiaceae</taxon>
        <taxon>Archangium</taxon>
    </lineage>
</organism>
<dbReference type="Pfam" id="PF22621">
    <property type="entry name" value="CurL-like_PKS_C"/>
    <property type="match status" value="1"/>
</dbReference>
<dbReference type="SMART" id="SM00822">
    <property type="entry name" value="PKS_KR"/>
    <property type="match status" value="1"/>
</dbReference>
<keyword evidence="7" id="KW-1185">Reference proteome</keyword>
<dbReference type="Proteomes" id="UP001611383">
    <property type="component" value="Chromosome"/>
</dbReference>
<dbReference type="InterPro" id="IPR014043">
    <property type="entry name" value="Acyl_transferase_dom"/>
</dbReference>
<feature type="domain" description="Carrier" evidence="4">
    <location>
        <begin position="1460"/>
        <end position="1535"/>
    </location>
</feature>
<dbReference type="SUPFAM" id="SSF55048">
    <property type="entry name" value="Probable ACP-binding domain of malonyl-CoA ACP transacylase"/>
    <property type="match status" value="1"/>
</dbReference>
<dbReference type="Pfam" id="PF00698">
    <property type="entry name" value="Acyl_transf_1"/>
    <property type="match status" value="1"/>
</dbReference>
<reference evidence="6 7" key="1">
    <citation type="submission" date="2019-08" db="EMBL/GenBank/DDBJ databases">
        <title>Archangium and Cystobacter genomes.</title>
        <authorList>
            <person name="Chen I.-C.K."/>
            <person name="Wielgoss S."/>
        </authorList>
    </citation>
    <scope>NUCLEOTIDE SEQUENCE [LARGE SCALE GENOMIC DNA]</scope>
    <source>
        <strain evidence="6 7">Cbm 6</strain>
    </source>
</reference>
<dbReference type="Pfam" id="PF02801">
    <property type="entry name" value="Ketoacyl-synt_C"/>
    <property type="match status" value="1"/>
</dbReference>
<evidence type="ECO:0000259" key="4">
    <source>
        <dbReference type="PROSITE" id="PS50075"/>
    </source>
</evidence>
<dbReference type="InterPro" id="IPR016035">
    <property type="entry name" value="Acyl_Trfase/lysoPLipase"/>
</dbReference>
<dbReference type="SUPFAM" id="SSF52151">
    <property type="entry name" value="FabD/lysophospholipase-like"/>
    <property type="match status" value="1"/>
</dbReference>
<dbReference type="InterPro" id="IPR036291">
    <property type="entry name" value="NAD(P)-bd_dom_sf"/>
</dbReference>
<dbReference type="InterPro" id="IPR013968">
    <property type="entry name" value="PKS_KR"/>
</dbReference>
<dbReference type="SMART" id="SM00827">
    <property type="entry name" value="PKS_AT"/>
    <property type="match status" value="1"/>
</dbReference>
<dbReference type="RefSeq" id="WP_395822966.1">
    <property type="nucleotide sequence ID" value="NZ_CP043494.1"/>
</dbReference>
<keyword evidence="2" id="KW-0597">Phosphoprotein</keyword>
<name>A0ABY9WRV2_9BACT</name>
<dbReference type="InterPro" id="IPR014031">
    <property type="entry name" value="Ketoacyl_synth_C"/>
</dbReference>